<keyword evidence="3" id="KW-0479">Metal-binding</keyword>
<dbReference type="PANTHER" id="PTHR14359:SF6">
    <property type="entry name" value="PHOSPHOPANTOTHENOYLCYSTEINE DECARBOXYLASE"/>
    <property type="match status" value="1"/>
</dbReference>
<dbReference type="InterPro" id="IPR005252">
    <property type="entry name" value="CoaBC"/>
</dbReference>
<comment type="catalytic activity">
    <reaction evidence="3 4">
        <text>N-[(R)-4-phosphopantothenoyl]-L-cysteine + H(+) = (R)-4'-phosphopantetheine + CO2</text>
        <dbReference type="Rhea" id="RHEA:16793"/>
        <dbReference type="ChEBI" id="CHEBI:15378"/>
        <dbReference type="ChEBI" id="CHEBI:16526"/>
        <dbReference type="ChEBI" id="CHEBI:59458"/>
        <dbReference type="ChEBI" id="CHEBI:61723"/>
        <dbReference type="EC" id="4.1.1.36"/>
    </reaction>
</comment>
<evidence type="ECO:0000313" key="7">
    <source>
        <dbReference type="EMBL" id="MSR90102.1"/>
    </source>
</evidence>
<dbReference type="HAMAP" id="MF_02225">
    <property type="entry name" value="CoaBC"/>
    <property type="match status" value="1"/>
</dbReference>
<keyword evidence="3 4" id="KW-0288">FMN</keyword>
<feature type="binding site" evidence="3">
    <location>
        <position position="293"/>
    </location>
    <ligand>
        <name>CTP</name>
        <dbReference type="ChEBI" id="CHEBI:37563"/>
    </ligand>
</feature>
<dbReference type="GO" id="GO:0015937">
    <property type="term" value="P:coenzyme A biosynthetic process"/>
    <property type="evidence" value="ECO:0007669"/>
    <property type="project" value="UniProtKB-UniRule"/>
</dbReference>
<dbReference type="EC" id="6.3.2.5" evidence="3"/>
<dbReference type="SUPFAM" id="SSF52507">
    <property type="entry name" value="Homo-oligomeric flavin-containing Cys decarboxylases, HFCD"/>
    <property type="match status" value="1"/>
</dbReference>
<dbReference type="Pfam" id="PF02441">
    <property type="entry name" value="Flavoprotein"/>
    <property type="match status" value="1"/>
</dbReference>
<keyword evidence="3" id="KW-0460">Magnesium</keyword>
<dbReference type="GO" id="GO:0015941">
    <property type="term" value="P:pantothenate catabolic process"/>
    <property type="evidence" value="ECO:0007669"/>
    <property type="project" value="InterPro"/>
</dbReference>
<dbReference type="UniPathway" id="UPA00241">
    <property type="reaction ID" value="UER00353"/>
</dbReference>
<comment type="caution">
    <text evidence="3">Lacks conserved residue(s) required for the propagation of feature annotation.</text>
</comment>
<comment type="caution">
    <text evidence="7">The sequence shown here is derived from an EMBL/GenBank/DDBJ whole genome shotgun (WGS) entry which is preliminary data.</text>
</comment>
<comment type="similarity">
    <text evidence="3 4">In the N-terminal section; belongs to the HFCD (homo-oligomeric flavin containing Cys decarboxylase) superfamily.</text>
</comment>
<gene>
    <name evidence="3 7" type="primary">coaBC</name>
    <name evidence="7" type="ORF">FYJ33_01410</name>
</gene>
<evidence type="ECO:0000259" key="6">
    <source>
        <dbReference type="Pfam" id="PF04127"/>
    </source>
</evidence>
<dbReference type="InterPro" id="IPR035929">
    <property type="entry name" value="CoaB-like_sf"/>
</dbReference>
<feature type="active site" description="Proton donor" evidence="3">
    <location>
        <position position="162"/>
    </location>
</feature>
<feature type="domain" description="DNA/pantothenate metabolism flavoprotein C-terminal" evidence="6">
    <location>
        <begin position="191"/>
        <end position="398"/>
    </location>
</feature>
<dbReference type="EMBL" id="VULX01000001">
    <property type="protein sequence ID" value="MSR90102.1"/>
    <property type="molecule type" value="Genomic_DNA"/>
</dbReference>
<dbReference type="PANTHER" id="PTHR14359">
    <property type="entry name" value="HOMO-OLIGOMERIC FLAVIN CONTAINING CYS DECARBOXYLASE FAMILY"/>
    <property type="match status" value="1"/>
</dbReference>
<feature type="binding site" evidence="3">
    <location>
        <position position="327"/>
    </location>
    <ligand>
        <name>CTP</name>
        <dbReference type="ChEBI" id="CHEBI:37563"/>
    </ligand>
</feature>
<organism evidence="7 8">
    <name type="scientific">Inconstantimicrobium porci</name>
    <dbReference type="NCBI Taxonomy" id="2652291"/>
    <lineage>
        <taxon>Bacteria</taxon>
        <taxon>Bacillati</taxon>
        <taxon>Bacillota</taxon>
        <taxon>Clostridia</taxon>
        <taxon>Eubacteriales</taxon>
        <taxon>Clostridiaceae</taxon>
        <taxon>Inconstantimicrobium</taxon>
    </lineage>
</organism>
<evidence type="ECO:0000256" key="4">
    <source>
        <dbReference type="RuleBase" id="RU364078"/>
    </source>
</evidence>
<keyword evidence="1 3" id="KW-0210">Decarboxylase</keyword>
<accession>A0A7X2MVZ8</accession>
<dbReference type="Pfam" id="PF04127">
    <property type="entry name" value="DFP"/>
    <property type="match status" value="1"/>
</dbReference>
<protein>
    <recommendedName>
        <fullName evidence="3">Coenzyme A biosynthesis bifunctional protein CoaBC</fullName>
    </recommendedName>
    <alternativeName>
        <fullName evidence="3">DNA/pantothenate metabolism flavoprotein</fullName>
    </alternativeName>
    <alternativeName>
        <fullName evidence="3">Phosphopantothenoylcysteine synthetase/decarboxylase</fullName>
        <shortName evidence="3">PPCS-PPCDC</shortName>
    </alternativeName>
    <domain>
        <recommendedName>
            <fullName evidence="3">Phosphopantothenoylcysteine decarboxylase</fullName>
            <shortName evidence="3">PPC decarboxylase</shortName>
            <shortName evidence="3">PPC-DC</shortName>
            <ecNumber evidence="3">4.1.1.36</ecNumber>
        </recommendedName>
        <alternativeName>
            <fullName evidence="3">CoaC</fullName>
        </alternativeName>
    </domain>
    <domain>
        <recommendedName>
            <fullName evidence="3">Phosphopantothenate--cysteine ligase</fullName>
            <ecNumber evidence="3">6.3.2.5</ecNumber>
        </recommendedName>
        <alternativeName>
            <fullName evidence="3">CoaB</fullName>
        </alternativeName>
        <alternativeName>
            <fullName evidence="3">Phosphopantothenoylcysteine synthetase</fullName>
            <shortName evidence="3">PPC synthetase</shortName>
            <shortName evidence="3">PPC-S</shortName>
        </alternativeName>
    </domain>
</protein>
<feature type="binding site" evidence="3">
    <location>
        <position position="341"/>
    </location>
    <ligand>
        <name>CTP</name>
        <dbReference type="ChEBI" id="CHEBI:37563"/>
    </ligand>
</feature>
<keyword evidence="3" id="KW-0511">Multifunctional enzyme</keyword>
<evidence type="ECO:0000256" key="1">
    <source>
        <dbReference type="ARBA" id="ARBA00022793"/>
    </source>
</evidence>
<comment type="function">
    <text evidence="3">Catalyzes two sequential steps in the biosynthesis of coenzyme A. In the first step cysteine is conjugated to 4'-phosphopantothenate to form 4-phosphopantothenoylcysteine. In the second step the latter compound is decarboxylated to form 4'-phosphopantotheine.</text>
</comment>
<keyword evidence="8" id="KW-1185">Reference proteome</keyword>
<comment type="cofactor">
    <cofactor evidence="3">
        <name>Mg(2+)</name>
        <dbReference type="ChEBI" id="CHEBI:18420"/>
    </cofactor>
</comment>
<dbReference type="AlphaFoldDB" id="A0A7X2MVZ8"/>
<feature type="region of interest" description="Phosphopantothenoylcysteine decarboxylase" evidence="3">
    <location>
        <begin position="1"/>
        <end position="194"/>
    </location>
</feature>
<dbReference type="InterPro" id="IPR036551">
    <property type="entry name" value="Flavin_trans-like"/>
</dbReference>
<feature type="domain" description="Flavoprotein" evidence="5">
    <location>
        <begin position="11"/>
        <end position="181"/>
    </location>
</feature>
<comment type="similarity">
    <text evidence="3 4">In the C-terminal section; belongs to the PPC synthetase family.</text>
</comment>
<evidence type="ECO:0000256" key="3">
    <source>
        <dbReference type="HAMAP-Rule" id="MF_02225"/>
    </source>
</evidence>
<name>A0A7X2MVZ8_9CLOT</name>
<dbReference type="EC" id="4.1.1.36" evidence="3"/>
<keyword evidence="2 3" id="KW-0456">Lyase</keyword>
<dbReference type="GO" id="GO:0071513">
    <property type="term" value="C:phosphopantothenoylcysteine decarboxylase complex"/>
    <property type="evidence" value="ECO:0007669"/>
    <property type="project" value="TreeGrafter"/>
</dbReference>
<evidence type="ECO:0000313" key="8">
    <source>
        <dbReference type="Proteomes" id="UP000460287"/>
    </source>
</evidence>
<dbReference type="Proteomes" id="UP000460287">
    <property type="component" value="Unassembled WGS sequence"/>
</dbReference>
<comment type="pathway">
    <text evidence="3 4">Cofactor biosynthesis; coenzyme A biosynthesis; CoA from (R)-pantothenate: step 3/5.</text>
</comment>
<dbReference type="RefSeq" id="WP_154529977.1">
    <property type="nucleotide sequence ID" value="NZ_VULX01000001.1"/>
</dbReference>
<feature type="region of interest" description="Phosphopantothenate--cysteine ligase" evidence="3">
    <location>
        <begin position="195"/>
        <end position="400"/>
    </location>
</feature>
<feature type="binding site" evidence="3">
    <location>
        <position position="283"/>
    </location>
    <ligand>
        <name>CTP</name>
        <dbReference type="ChEBI" id="CHEBI:37563"/>
    </ligand>
</feature>
<keyword evidence="3 4" id="KW-0285">Flavoprotein</keyword>
<dbReference type="GO" id="GO:0046872">
    <property type="term" value="F:metal ion binding"/>
    <property type="evidence" value="ECO:0007669"/>
    <property type="project" value="UniProtKB-KW"/>
</dbReference>
<dbReference type="InterPro" id="IPR003382">
    <property type="entry name" value="Flavoprotein"/>
</dbReference>
<comment type="function">
    <text evidence="4">Catalyzes two steps in the biosynthesis of coenzyme A. In the first step cysteine is conjugated to 4'-phosphopantothenate to form 4-phosphopantothenoylcysteine, in the latter compound is decarboxylated to form 4'-phosphopantotheine.</text>
</comment>
<reference evidence="7 8" key="1">
    <citation type="submission" date="2019-08" db="EMBL/GenBank/DDBJ databases">
        <title>In-depth cultivation of the pig gut microbiome towards novel bacterial diversity and tailored functional studies.</title>
        <authorList>
            <person name="Wylensek D."/>
            <person name="Hitch T.C.A."/>
            <person name="Clavel T."/>
        </authorList>
    </citation>
    <scope>NUCLEOTIDE SEQUENCE [LARGE SCALE GENOMIC DNA]</scope>
    <source>
        <strain evidence="7 8">WCA-383-APC-5B</strain>
    </source>
</reference>
<proteinExistence type="inferred from homology"/>
<evidence type="ECO:0000256" key="2">
    <source>
        <dbReference type="ARBA" id="ARBA00023239"/>
    </source>
</evidence>
<sequence>MKEQVTAQNSKVLIGVTGGIAAYKALDVISSLRKKNVEVKVVMTKNASSFVSPLTFQSISQNPVAVDMFEKIQHFEIEHIALAHWADVIAVVPATANIIGKVANGIADDLLSTTIMAASSEVIFAPAMNTYMFNNPIVQDNMEKLSKYNYSFIMPQSGRLACGDTGIGKLEETKVITEVILSKLNKNKDFKGSSVIVTAGPTISPIDPVRFISNNSSGKMGYAIAQEARDRGADVTLISGPTNLKPIYGVEMVNVNTNEEMMNAVLEKYDDADIVIKAAAVADYKIKEYSSDKIKKSDSNLILEFKRDNDILSILGQRKKNQILVGFAAESNNLIENSKNKIKKKNLDFIVANDITRKDTGFKSEDNKVTIIDKNGNEYNLEKMSKRNVAKKIFDLIKRR</sequence>
<feature type="binding site" evidence="3">
    <location>
        <position position="345"/>
    </location>
    <ligand>
        <name>CTP</name>
        <dbReference type="ChEBI" id="CHEBI:37563"/>
    </ligand>
</feature>
<comment type="cofactor">
    <cofactor evidence="3">
        <name>FMN</name>
        <dbReference type="ChEBI" id="CHEBI:58210"/>
    </cofactor>
    <text evidence="3">Binds 1 FMN per subunit.</text>
</comment>
<dbReference type="Gene3D" id="3.40.50.1950">
    <property type="entry name" value="Flavin prenyltransferase-like"/>
    <property type="match status" value="1"/>
</dbReference>
<dbReference type="SUPFAM" id="SSF102645">
    <property type="entry name" value="CoaB-like"/>
    <property type="match status" value="1"/>
</dbReference>
<comment type="pathway">
    <text evidence="3 4">Cofactor biosynthesis; coenzyme A biosynthesis; CoA from (R)-pantothenate: step 2/5.</text>
</comment>
<keyword evidence="3 4" id="KW-0436">Ligase</keyword>
<dbReference type="Gene3D" id="3.40.50.10300">
    <property type="entry name" value="CoaB-like"/>
    <property type="match status" value="1"/>
</dbReference>
<comment type="catalytic activity">
    <reaction evidence="3 4">
        <text>(R)-4'-phosphopantothenate + L-cysteine + CTP = N-[(R)-4-phosphopantothenoyl]-L-cysteine + CMP + diphosphate + H(+)</text>
        <dbReference type="Rhea" id="RHEA:19397"/>
        <dbReference type="ChEBI" id="CHEBI:10986"/>
        <dbReference type="ChEBI" id="CHEBI:15378"/>
        <dbReference type="ChEBI" id="CHEBI:33019"/>
        <dbReference type="ChEBI" id="CHEBI:35235"/>
        <dbReference type="ChEBI" id="CHEBI:37563"/>
        <dbReference type="ChEBI" id="CHEBI:59458"/>
        <dbReference type="ChEBI" id="CHEBI:60377"/>
        <dbReference type="EC" id="6.3.2.5"/>
    </reaction>
</comment>
<dbReference type="GO" id="GO:0010181">
    <property type="term" value="F:FMN binding"/>
    <property type="evidence" value="ECO:0007669"/>
    <property type="project" value="UniProtKB-UniRule"/>
</dbReference>
<evidence type="ECO:0000259" key="5">
    <source>
        <dbReference type="Pfam" id="PF02441"/>
    </source>
</evidence>
<dbReference type="InterPro" id="IPR007085">
    <property type="entry name" value="DNA/pantothenate-metab_flavo_C"/>
</dbReference>
<dbReference type="NCBIfam" id="TIGR00521">
    <property type="entry name" value="coaBC_dfp"/>
    <property type="match status" value="1"/>
</dbReference>
<dbReference type="GO" id="GO:0004632">
    <property type="term" value="F:phosphopantothenate--cysteine ligase activity"/>
    <property type="evidence" value="ECO:0007669"/>
    <property type="project" value="UniProtKB-UniRule"/>
</dbReference>
<dbReference type="GO" id="GO:0004633">
    <property type="term" value="F:phosphopantothenoylcysteine decarboxylase activity"/>
    <property type="evidence" value="ECO:0007669"/>
    <property type="project" value="UniProtKB-UniRule"/>
</dbReference>